<accession>W9AJK0</accession>
<evidence type="ECO:0000313" key="1">
    <source>
        <dbReference type="EMBL" id="CDO05623.1"/>
    </source>
</evidence>
<gene>
    <name evidence="1" type="ORF">BN977_00397</name>
</gene>
<dbReference type="AlphaFoldDB" id="W9AJK0"/>
<name>W9AJK0_MYCCO</name>
<protein>
    <submittedName>
        <fullName evidence="1">Uncharacterized protein</fullName>
    </submittedName>
</protein>
<proteinExistence type="predicted"/>
<dbReference type="Proteomes" id="UP000028870">
    <property type="component" value="Unassembled WGS sequence"/>
</dbReference>
<comment type="caution">
    <text evidence="1">The sequence shown here is derived from an EMBL/GenBank/DDBJ whole genome shotgun (WGS) entry which is preliminary data.</text>
</comment>
<dbReference type="OrthoDB" id="4714365at2"/>
<dbReference type="RefSeq" id="WP_036396054.1">
    <property type="nucleotide sequence ID" value="NZ_CCBB010000001.1"/>
</dbReference>
<evidence type="ECO:0000313" key="2">
    <source>
        <dbReference type="Proteomes" id="UP000028870"/>
    </source>
</evidence>
<reference evidence="1" key="2">
    <citation type="submission" date="2014-03" db="EMBL/GenBank/DDBJ databases">
        <authorList>
            <person name="Urmite Genomes"/>
        </authorList>
    </citation>
    <scope>NUCLEOTIDE SEQUENCE</scope>
    <source>
        <strain evidence="1">DSM 44829</strain>
    </source>
</reference>
<dbReference type="eggNOG" id="ENOG5033TN4">
    <property type="taxonomic scope" value="Bacteria"/>
</dbReference>
<keyword evidence="2" id="KW-1185">Reference proteome</keyword>
<dbReference type="STRING" id="258533.BN977_00397"/>
<sequence length="303" mass="33259">MFLAAEWCSLHDELALADALYGPRGPAMVQRWFAHQVDRTSDMGFAREFADHIDLPGVRTADYLHRRIRCPAGKLLGGIRFYGRDIGRPFVEIVAHDFADLNALRACVRREWAMFAPPFLRIRAAPGRVAGAGVLLDESVFAARYRDIRPAGTGVWLRRFDRVEDAELVVARRYERLGVDDPALARNISPASAAELREWHALGQLRALHTAHGMVGLLAVAPGQIDWITGDVINEEVVCAAHRGHGFAAAGQAAWAAEPGRDPGQWLIGTIDRLNTASRKTAAAAGRRRVLDAFFVSTDLPAG</sequence>
<reference evidence="1" key="1">
    <citation type="submission" date="2014-03" db="EMBL/GenBank/DDBJ databases">
        <title>Draft Genome Sequence of Mycobacterium cosmeticum DSM 44829.</title>
        <authorList>
            <person name="Croce O."/>
            <person name="Robert C."/>
            <person name="Raoult D."/>
            <person name="Drancourt M."/>
        </authorList>
    </citation>
    <scope>NUCLEOTIDE SEQUENCE [LARGE SCALE GENOMIC DNA]</scope>
    <source>
        <strain evidence="1">DSM 44829</strain>
    </source>
</reference>
<organism evidence="1 2">
    <name type="scientific">Mycolicibacterium cosmeticum</name>
    <dbReference type="NCBI Taxonomy" id="258533"/>
    <lineage>
        <taxon>Bacteria</taxon>
        <taxon>Bacillati</taxon>
        <taxon>Actinomycetota</taxon>
        <taxon>Actinomycetes</taxon>
        <taxon>Mycobacteriales</taxon>
        <taxon>Mycobacteriaceae</taxon>
        <taxon>Mycolicibacterium</taxon>
    </lineage>
</organism>
<dbReference type="EMBL" id="CCBB010000001">
    <property type="protein sequence ID" value="CDO05623.1"/>
    <property type="molecule type" value="Genomic_DNA"/>
</dbReference>